<dbReference type="AlphaFoldDB" id="A0A2M8RZZ1"/>
<evidence type="ECO:0000256" key="3">
    <source>
        <dbReference type="ARBA" id="ARBA00022913"/>
    </source>
</evidence>
<feature type="non-terminal residue" evidence="6">
    <location>
        <position position="1"/>
    </location>
</feature>
<dbReference type="Proteomes" id="UP000229329">
    <property type="component" value="Unassembled WGS sequence"/>
</dbReference>
<dbReference type="Pfam" id="PF04829">
    <property type="entry name" value="PT-VENN"/>
    <property type="match status" value="1"/>
</dbReference>
<feature type="domain" description="VENN motif-containing" evidence="5">
    <location>
        <begin position="7"/>
        <end position="57"/>
    </location>
</feature>
<proteinExistence type="predicted"/>
<organism evidence="6 7">
    <name type="scientific">Conservatibacter flavescens</name>
    <dbReference type="NCBI Taxonomy" id="28161"/>
    <lineage>
        <taxon>Bacteria</taxon>
        <taxon>Pseudomonadati</taxon>
        <taxon>Pseudomonadota</taxon>
        <taxon>Gammaproteobacteria</taxon>
        <taxon>Pasteurellales</taxon>
        <taxon>Pasteurellaceae</taxon>
        <taxon>Conservatibacter</taxon>
    </lineage>
</organism>
<dbReference type="EMBL" id="PHHA01000030">
    <property type="protein sequence ID" value="PJG84459.1"/>
    <property type="molecule type" value="Genomic_DNA"/>
</dbReference>
<evidence type="ECO:0000313" key="6">
    <source>
        <dbReference type="EMBL" id="PJG84459.1"/>
    </source>
</evidence>
<keyword evidence="7" id="KW-1185">Reference proteome</keyword>
<evidence type="ECO:0000256" key="4">
    <source>
        <dbReference type="ARBA" id="ARBA00023026"/>
    </source>
</evidence>
<dbReference type="RefSeq" id="WP_165773156.1">
    <property type="nucleotide sequence ID" value="NZ_PHHA01000030.1"/>
</dbReference>
<gene>
    <name evidence="6" type="ORF">CVP05_11185</name>
</gene>
<keyword evidence="2" id="KW-0800">Toxin</keyword>
<protein>
    <submittedName>
        <fullName evidence="6">Hemagglutination protein</fullName>
    </submittedName>
</protein>
<accession>A0A2M8RZZ1</accession>
<comment type="caution">
    <text evidence="6">The sequence shown here is derived from an EMBL/GenBank/DDBJ whole genome shotgun (WGS) entry which is preliminary data.</text>
</comment>
<keyword evidence="3" id="KW-1266">Target cell cytoplasm</keyword>
<comment type="subcellular location">
    <subcellularLocation>
        <location evidence="1">Target cell</location>
        <location evidence="1">Target cell cytoplasm</location>
    </subcellularLocation>
</comment>
<reference evidence="6 7" key="1">
    <citation type="submission" date="2017-11" db="EMBL/GenBank/DDBJ databases">
        <title>Reclassification of Bisgaard taxon 7 as Conservatibacter flavescens gen. nov., sp. nov.</title>
        <authorList>
            <person name="Christensen H."/>
        </authorList>
    </citation>
    <scope>NUCLEOTIDE SEQUENCE [LARGE SCALE GENOMIC DNA]</scope>
    <source>
        <strain evidence="6 7">7_4</strain>
    </source>
</reference>
<keyword evidence="4" id="KW-0843">Virulence</keyword>
<evidence type="ECO:0000313" key="7">
    <source>
        <dbReference type="Proteomes" id="UP000229329"/>
    </source>
</evidence>
<dbReference type="GO" id="GO:0090729">
    <property type="term" value="F:toxin activity"/>
    <property type="evidence" value="ECO:0007669"/>
    <property type="project" value="UniProtKB-KW"/>
</dbReference>
<sequence length="347" mass="37621">KLYDKPVDTLTESEKQHVVFLSQLASGLAAGITGDSTTNAVAGAETGKRAVENNFLSLAEWQTLERLSQKKVLTEDEAQEVVRLMAKDKHSERLLAKYQAQFNGGEALSATEHEHLATWIREYGPLVEQINRLNQPAFSAELRPDYREMIDNATRILNHASRYESQQAASLKTGLELGPGGVGVVKATAEAAAKLGALGVVGEKGKALAEGLARSAEKYPFLTDVAATGIVNTGYQLSQDKPYDPYSLLQAELSTVLTRNRSLSQQVSINIGLSTLSTTNDEDYGWNALGAVSGTLGAHGASKINYGIRSMNQFANPIISNYAGEYFGDSERIKSTINNLKEGYKFE</sequence>
<evidence type="ECO:0000256" key="2">
    <source>
        <dbReference type="ARBA" id="ARBA00022656"/>
    </source>
</evidence>
<evidence type="ECO:0000256" key="1">
    <source>
        <dbReference type="ARBA" id="ARBA00004219"/>
    </source>
</evidence>
<name>A0A2M8RZZ1_9PAST</name>
<dbReference type="InterPro" id="IPR006914">
    <property type="entry name" value="VENN_dom"/>
</dbReference>
<evidence type="ECO:0000259" key="5">
    <source>
        <dbReference type="Pfam" id="PF04829"/>
    </source>
</evidence>